<organism evidence="3 4">
    <name type="scientific">Rhizobium indicum</name>
    <dbReference type="NCBI Taxonomy" id="2583231"/>
    <lineage>
        <taxon>Bacteria</taxon>
        <taxon>Pseudomonadati</taxon>
        <taxon>Pseudomonadota</taxon>
        <taxon>Alphaproteobacteria</taxon>
        <taxon>Hyphomicrobiales</taxon>
        <taxon>Rhizobiaceae</taxon>
        <taxon>Rhizobium/Agrobacterium group</taxon>
        <taxon>Rhizobium</taxon>
    </lineage>
</organism>
<accession>A0ABX6PLI5</accession>
<dbReference type="SUPFAM" id="SSF117782">
    <property type="entry name" value="YbjQ-like"/>
    <property type="match status" value="1"/>
</dbReference>
<gene>
    <name evidence="3" type="ORF">FFM53_015205</name>
</gene>
<dbReference type="PANTHER" id="PTHR34068:SF1">
    <property type="entry name" value="UPF0145 PROTEIN YBJQ"/>
    <property type="match status" value="1"/>
</dbReference>
<name>A0ABX6PLI5_9HYPH</name>
<dbReference type="InterPro" id="IPR035439">
    <property type="entry name" value="UPF0145_dom_sf"/>
</dbReference>
<keyword evidence="4" id="KW-1185">Reference proteome</keyword>
<evidence type="ECO:0000256" key="1">
    <source>
        <dbReference type="ARBA" id="ARBA00010751"/>
    </source>
</evidence>
<dbReference type="HAMAP" id="MF_00338">
    <property type="entry name" value="UPF0145"/>
    <property type="match status" value="1"/>
</dbReference>
<reference evidence="3 4" key="1">
    <citation type="submission" date="2020-05" db="EMBL/GenBank/DDBJ databases">
        <title>Genome sequences of pea root nodulating Rhizobium spp.</title>
        <authorList>
            <person name="Rahi P."/>
        </authorList>
    </citation>
    <scope>NUCLEOTIDE SEQUENCE [LARGE SCALE GENOMIC DNA]</scope>
    <source>
        <strain evidence="4">JKLM 12A2</strain>
    </source>
</reference>
<dbReference type="Gene3D" id="3.30.110.70">
    <property type="entry name" value="Hypothetical protein apc22750. Chain B"/>
    <property type="match status" value="1"/>
</dbReference>
<dbReference type="Proteomes" id="UP000305673">
    <property type="component" value="Chromosome"/>
</dbReference>
<dbReference type="PANTHER" id="PTHR34068">
    <property type="entry name" value="UPF0145 PROTEIN YBJQ"/>
    <property type="match status" value="1"/>
</dbReference>
<evidence type="ECO:0000313" key="3">
    <source>
        <dbReference type="EMBL" id="QKK19531.1"/>
    </source>
</evidence>
<dbReference type="InterPro" id="IPR002765">
    <property type="entry name" value="UPF0145_YbjQ-like"/>
</dbReference>
<evidence type="ECO:0000313" key="4">
    <source>
        <dbReference type="Proteomes" id="UP000305673"/>
    </source>
</evidence>
<dbReference type="EMBL" id="CP054021">
    <property type="protein sequence ID" value="QKK19531.1"/>
    <property type="molecule type" value="Genomic_DNA"/>
</dbReference>
<evidence type="ECO:0000256" key="2">
    <source>
        <dbReference type="HAMAP-Rule" id="MF_00338"/>
    </source>
</evidence>
<sequence>MDAGLNASVPINVIDERAATVVLTTSHDVPSRSTVSVISIVAAEAAIGMNIFKDIANNFRDTFGGRSSSVQSTLKDAREACLKELKREAFMAGADAVIAVKLDYSEISTGGSGGGILFVAATGTAVKLSSI</sequence>
<comment type="similarity">
    <text evidence="1 2">Belongs to the UPF0145 family.</text>
</comment>
<protein>
    <recommendedName>
        <fullName evidence="2">UPF0145 protein FFM53_015205</fullName>
    </recommendedName>
</protein>
<proteinExistence type="inferred from homology"/>
<dbReference type="Pfam" id="PF01906">
    <property type="entry name" value="YbjQ_1"/>
    <property type="match status" value="1"/>
</dbReference>